<comment type="caution">
    <text evidence="3">The sequence shown here is derived from an EMBL/GenBank/DDBJ whole genome shotgun (WGS) entry which is preliminary data.</text>
</comment>
<dbReference type="InterPro" id="IPR029063">
    <property type="entry name" value="SAM-dependent_MTases_sf"/>
</dbReference>
<dbReference type="EMBL" id="JBGBPQ010000019">
    <property type="protein sequence ID" value="KAL1504605.1"/>
    <property type="molecule type" value="Genomic_DNA"/>
</dbReference>
<dbReference type="Gene3D" id="3.40.50.150">
    <property type="entry name" value="Vaccinia Virus protein VP39"/>
    <property type="match status" value="1"/>
</dbReference>
<feature type="compositionally biased region" description="Basic residues" evidence="1">
    <location>
        <begin position="248"/>
        <end position="262"/>
    </location>
</feature>
<dbReference type="AlphaFoldDB" id="A0AB34IR33"/>
<evidence type="ECO:0000313" key="3">
    <source>
        <dbReference type="EMBL" id="KAL1504605.1"/>
    </source>
</evidence>
<reference evidence="3 4" key="1">
    <citation type="journal article" date="2024" name="Science">
        <title>Giant polyketide synthase enzymes in the biosynthesis of giant marine polyether toxins.</title>
        <authorList>
            <person name="Fallon T.R."/>
            <person name="Shende V.V."/>
            <person name="Wierzbicki I.H."/>
            <person name="Pendleton A.L."/>
            <person name="Watervoot N.F."/>
            <person name="Auber R.P."/>
            <person name="Gonzalez D.J."/>
            <person name="Wisecaver J.H."/>
            <person name="Moore B.S."/>
        </authorList>
    </citation>
    <scope>NUCLEOTIDE SEQUENCE [LARGE SCALE GENOMIC DNA]</scope>
    <source>
        <strain evidence="3 4">12B1</strain>
    </source>
</reference>
<feature type="region of interest" description="Disordered" evidence="1">
    <location>
        <begin position="246"/>
        <end position="286"/>
    </location>
</feature>
<keyword evidence="4" id="KW-1185">Reference proteome</keyword>
<name>A0AB34IR33_PRYPA</name>
<evidence type="ECO:0000256" key="2">
    <source>
        <dbReference type="SAM" id="SignalP"/>
    </source>
</evidence>
<gene>
    <name evidence="3" type="ORF">AB1Y20_008389</name>
</gene>
<dbReference type="SUPFAM" id="SSF53335">
    <property type="entry name" value="S-adenosyl-L-methionine-dependent methyltransferases"/>
    <property type="match status" value="1"/>
</dbReference>
<evidence type="ECO:0000256" key="1">
    <source>
        <dbReference type="SAM" id="MobiDB-lite"/>
    </source>
</evidence>
<protein>
    <recommendedName>
        <fullName evidence="5">Ribosomal RNA-processing protein 8</fullName>
    </recommendedName>
</protein>
<dbReference type="Proteomes" id="UP001515480">
    <property type="component" value="Unassembled WGS sequence"/>
</dbReference>
<sequence>MAVQVVLVRLLCTSQALKLENSRYGVLGMRCRGVHRLVAHSGGDRTSQVLMQDRQTGGGSDLMRSAGRGELLSTGEKISRGMASSWVNPAYWKRQYVTASHITKNVPPASRVLELGKDAKNLYYISKPKAVTLIVPPSNQKAQEGPIREAAAKLNVPFILHTDRPLDTIPIPSKTFDAALCMEMLDGAPESAASGAIALLANALKVGGVLLFVERQSVGMPHLAQEFGLTVQSEMEGGYDVGMATRRVVGKSRKSAPKKKKSQQAPVPVKAGFGSIAAKKEKKREK</sequence>
<proteinExistence type="predicted"/>
<keyword evidence="2" id="KW-0732">Signal</keyword>
<feature type="signal peptide" evidence="2">
    <location>
        <begin position="1"/>
        <end position="16"/>
    </location>
</feature>
<feature type="chain" id="PRO_5044321489" description="Ribosomal RNA-processing protein 8" evidence="2">
    <location>
        <begin position="17"/>
        <end position="286"/>
    </location>
</feature>
<evidence type="ECO:0000313" key="4">
    <source>
        <dbReference type="Proteomes" id="UP001515480"/>
    </source>
</evidence>
<accession>A0AB34IR33</accession>
<organism evidence="3 4">
    <name type="scientific">Prymnesium parvum</name>
    <name type="common">Toxic golden alga</name>
    <dbReference type="NCBI Taxonomy" id="97485"/>
    <lineage>
        <taxon>Eukaryota</taxon>
        <taxon>Haptista</taxon>
        <taxon>Haptophyta</taxon>
        <taxon>Prymnesiophyceae</taxon>
        <taxon>Prymnesiales</taxon>
        <taxon>Prymnesiaceae</taxon>
        <taxon>Prymnesium</taxon>
    </lineage>
</organism>
<evidence type="ECO:0008006" key="5">
    <source>
        <dbReference type="Google" id="ProtNLM"/>
    </source>
</evidence>